<feature type="region of interest" description="Disordered" evidence="1">
    <location>
        <begin position="1"/>
        <end position="48"/>
    </location>
</feature>
<dbReference type="EMBL" id="QUQM01000004">
    <property type="protein sequence ID" value="KAA8647831.1"/>
    <property type="molecule type" value="Genomic_DNA"/>
</dbReference>
<gene>
    <name evidence="2" type="ORF">ATNIH1004_006533</name>
    <name evidence="3" type="ORF">EYZ11_010562</name>
</gene>
<dbReference type="AlphaFoldDB" id="A0A4S3J776"/>
<dbReference type="Proteomes" id="UP000324241">
    <property type="component" value="Unassembled WGS sequence"/>
</dbReference>
<dbReference type="EMBL" id="SOSA01000576">
    <property type="protein sequence ID" value="THC89988.1"/>
    <property type="molecule type" value="Genomic_DNA"/>
</dbReference>
<reference evidence="2 5" key="2">
    <citation type="submission" date="2019-08" db="EMBL/GenBank/DDBJ databases">
        <title>The genome sequence of a newly discovered highly antifungal drug resistant Aspergillus species, Aspergillus tanneri NIH 1004.</title>
        <authorList>
            <person name="Mounaud S."/>
            <person name="Singh I."/>
            <person name="Joardar V."/>
            <person name="Pakala S."/>
            <person name="Pakala S."/>
            <person name="Venepally P."/>
            <person name="Chung J.K."/>
            <person name="Losada L."/>
            <person name="Nierman W.C."/>
        </authorList>
    </citation>
    <scope>NUCLEOTIDE SEQUENCE [LARGE SCALE GENOMIC DNA]</scope>
    <source>
        <strain evidence="2 5">NIH1004</strain>
    </source>
</reference>
<proteinExistence type="predicted"/>
<dbReference type="Proteomes" id="UP000308092">
    <property type="component" value="Unassembled WGS sequence"/>
</dbReference>
<feature type="compositionally biased region" description="Basic and acidic residues" evidence="1">
    <location>
        <begin position="23"/>
        <end position="37"/>
    </location>
</feature>
<dbReference type="OrthoDB" id="3660917at2759"/>
<evidence type="ECO:0000313" key="2">
    <source>
        <dbReference type="EMBL" id="KAA8647831.1"/>
    </source>
</evidence>
<dbReference type="RefSeq" id="XP_033427192.1">
    <property type="nucleotide sequence ID" value="XM_033571160.1"/>
</dbReference>
<sequence length="185" mass="20933">MAERISPEASTEAPKKPYALVKQPREDRNHPSDRSETEGYANANFIKQPLDKDHEELIKLLKSLPRDEMGGSSIGSDGVLRTLTADRDVLGAVGLPPRLLKAMLDCLPYNKEVEDKFQGVDGSLVPREQWFHPDKSLLPAPMTEEEKEESRKFGEENKEVLAKRKAELEQKDRHIIISNYDLGLK</sequence>
<feature type="region of interest" description="Disordered" evidence="1">
    <location>
        <begin position="134"/>
        <end position="157"/>
    </location>
</feature>
<evidence type="ECO:0000313" key="3">
    <source>
        <dbReference type="EMBL" id="THC89988.1"/>
    </source>
</evidence>
<dbReference type="VEuPathDB" id="FungiDB:EYZ11_010562"/>
<protein>
    <submittedName>
        <fullName evidence="3">Uncharacterized protein</fullName>
    </submittedName>
</protein>
<reference evidence="3 4" key="1">
    <citation type="submission" date="2019-03" db="EMBL/GenBank/DDBJ databases">
        <title>The genome sequence of a newly discovered highly antifungal drug resistant Aspergillus species, Aspergillus tanneri NIH 1004.</title>
        <authorList>
            <person name="Mounaud S."/>
            <person name="Singh I."/>
            <person name="Joardar V."/>
            <person name="Pakala S."/>
            <person name="Pakala S."/>
            <person name="Venepally P."/>
            <person name="Hoover J."/>
            <person name="Nierman W."/>
            <person name="Chung J."/>
            <person name="Losada L."/>
        </authorList>
    </citation>
    <scope>NUCLEOTIDE SEQUENCE [LARGE SCALE GENOMIC DNA]</scope>
    <source>
        <strain evidence="3 4">NIH1004</strain>
    </source>
</reference>
<dbReference type="GeneID" id="54329235"/>
<name>A0A4S3J776_9EURO</name>
<organism evidence="3 4">
    <name type="scientific">Aspergillus tanneri</name>
    <dbReference type="NCBI Taxonomy" id="1220188"/>
    <lineage>
        <taxon>Eukaryota</taxon>
        <taxon>Fungi</taxon>
        <taxon>Dikarya</taxon>
        <taxon>Ascomycota</taxon>
        <taxon>Pezizomycotina</taxon>
        <taxon>Eurotiomycetes</taxon>
        <taxon>Eurotiomycetidae</taxon>
        <taxon>Eurotiales</taxon>
        <taxon>Aspergillaceae</taxon>
        <taxon>Aspergillus</taxon>
        <taxon>Aspergillus subgen. Circumdati</taxon>
    </lineage>
</organism>
<evidence type="ECO:0000256" key="1">
    <source>
        <dbReference type="SAM" id="MobiDB-lite"/>
    </source>
</evidence>
<evidence type="ECO:0000313" key="4">
    <source>
        <dbReference type="Proteomes" id="UP000308092"/>
    </source>
</evidence>
<feature type="compositionally biased region" description="Basic and acidic residues" evidence="1">
    <location>
        <begin position="148"/>
        <end position="157"/>
    </location>
</feature>
<dbReference type="STRING" id="1220188.A0A4S3J776"/>
<keyword evidence="4" id="KW-1185">Reference proteome</keyword>
<evidence type="ECO:0000313" key="5">
    <source>
        <dbReference type="Proteomes" id="UP000324241"/>
    </source>
</evidence>
<comment type="caution">
    <text evidence="3">The sequence shown here is derived from an EMBL/GenBank/DDBJ whole genome shotgun (WGS) entry which is preliminary data.</text>
</comment>
<accession>A0A4S3J776</accession>